<reference evidence="5 6" key="1">
    <citation type="submission" date="2018-02" db="EMBL/GenBank/DDBJ databases">
        <title>The genomes of Aspergillus section Nigri reveals drivers in fungal speciation.</title>
        <authorList>
            <consortium name="DOE Joint Genome Institute"/>
            <person name="Vesth T.C."/>
            <person name="Nybo J."/>
            <person name="Theobald S."/>
            <person name="Brandl J."/>
            <person name="Frisvad J.C."/>
            <person name="Nielsen K.F."/>
            <person name="Lyhne E.K."/>
            <person name="Kogle M.E."/>
            <person name="Kuo A."/>
            <person name="Riley R."/>
            <person name="Clum A."/>
            <person name="Nolan M."/>
            <person name="Lipzen A."/>
            <person name="Salamov A."/>
            <person name="Henrissat B."/>
            <person name="Wiebenga A."/>
            <person name="De vries R.P."/>
            <person name="Grigoriev I.V."/>
            <person name="Mortensen U.H."/>
            <person name="Andersen M.R."/>
            <person name="Baker S.E."/>
        </authorList>
    </citation>
    <scope>NUCLEOTIDE SEQUENCE [LARGE SCALE GENOMIC DNA]</scope>
    <source>
        <strain evidence="5 6">CBS 121057</strain>
    </source>
</reference>
<feature type="domain" description="3-hydroxyacyl-CoA dehydrogenase C-terminal" evidence="3">
    <location>
        <begin position="187"/>
        <end position="245"/>
    </location>
</feature>
<dbReference type="VEuPathDB" id="FungiDB:BO78DRAFT_402167"/>
<dbReference type="GO" id="GO:0006631">
    <property type="term" value="P:fatty acid metabolic process"/>
    <property type="evidence" value="ECO:0007669"/>
    <property type="project" value="InterPro"/>
</dbReference>
<keyword evidence="2" id="KW-0560">Oxidoreductase</keyword>
<dbReference type="InterPro" id="IPR006176">
    <property type="entry name" value="3-OHacyl-CoA_DH_NAD-bd"/>
</dbReference>
<evidence type="ECO:0000256" key="1">
    <source>
        <dbReference type="ARBA" id="ARBA00009463"/>
    </source>
</evidence>
<dbReference type="InterPro" id="IPR008927">
    <property type="entry name" value="6-PGluconate_DH-like_C_sf"/>
</dbReference>
<dbReference type="OrthoDB" id="2021159at2759"/>
<evidence type="ECO:0000259" key="3">
    <source>
        <dbReference type="Pfam" id="PF00725"/>
    </source>
</evidence>
<sequence>MSSSIKTVGVIGAGVIGASWTALFLSKGLQVIVTDPAPEAEAKLRDYLQEYCPAVPNATCSPDTCMQNYTFVKDIDPYLGSLDLIQENGPERLAFKRHLFAHLDANTPSHTLIASSSSGLPSSQFISECKNNPSRILIAHPFNPPHLVPLVEIVPHPGTSEECITIARDFYLGLEKDPVVVRQETPGFIANRLQAAVCAEAYSLISRGVVSPEDLDKTITSGLGLRWALTGPIMTNTLGGGGDFGHFMEHLGPALKSWLDDMQEHRFDMGSREKVDELKDAVNGWVEKVDLKKVEADRDVLLADLVGRKGGCSGEVGR</sequence>
<proteinExistence type="inferred from homology"/>
<dbReference type="SUPFAM" id="SSF51735">
    <property type="entry name" value="NAD(P)-binding Rossmann-fold domains"/>
    <property type="match status" value="1"/>
</dbReference>
<protein>
    <recommendedName>
        <fullName evidence="7">3-hydroxyacyl-CoA dehyrogenase</fullName>
    </recommendedName>
</protein>
<dbReference type="EMBL" id="KZ826465">
    <property type="protein sequence ID" value="PYI00274.1"/>
    <property type="molecule type" value="Genomic_DNA"/>
</dbReference>
<accession>A0A319E9B3</accession>
<dbReference type="AlphaFoldDB" id="A0A319E9B3"/>
<dbReference type="Gene3D" id="1.10.1040.10">
    <property type="entry name" value="N-(1-d-carboxylethyl)-l-norvaline Dehydrogenase, domain 2"/>
    <property type="match status" value="1"/>
</dbReference>
<feature type="non-terminal residue" evidence="5">
    <location>
        <position position="1"/>
    </location>
</feature>
<dbReference type="STRING" id="1448318.A0A319E9B3"/>
<dbReference type="PANTHER" id="PTHR48075">
    <property type="entry name" value="3-HYDROXYACYL-COA DEHYDROGENASE FAMILY PROTEIN"/>
    <property type="match status" value="1"/>
</dbReference>
<organism evidence="5 6">
    <name type="scientific">Aspergillus sclerotiicarbonarius (strain CBS 121057 / IBT 28362)</name>
    <dbReference type="NCBI Taxonomy" id="1448318"/>
    <lineage>
        <taxon>Eukaryota</taxon>
        <taxon>Fungi</taxon>
        <taxon>Dikarya</taxon>
        <taxon>Ascomycota</taxon>
        <taxon>Pezizomycotina</taxon>
        <taxon>Eurotiomycetes</taxon>
        <taxon>Eurotiomycetidae</taxon>
        <taxon>Eurotiales</taxon>
        <taxon>Aspergillaceae</taxon>
        <taxon>Aspergillus</taxon>
        <taxon>Aspergillus subgen. Circumdati</taxon>
    </lineage>
</organism>
<dbReference type="InterPro" id="IPR036291">
    <property type="entry name" value="NAD(P)-bd_dom_sf"/>
</dbReference>
<dbReference type="Proteomes" id="UP000248423">
    <property type="component" value="Unassembled WGS sequence"/>
</dbReference>
<name>A0A319E9B3_ASPSB</name>
<dbReference type="Gene3D" id="3.40.50.720">
    <property type="entry name" value="NAD(P)-binding Rossmann-like Domain"/>
    <property type="match status" value="1"/>
</dbReference>
<dbReference type="Pfam" id="PF02737">
    <property type="entry name" value="3HCDH_N"/>
    <property type="match status" value="1"/>
</dbReference>
<evidence type="ECO:0000256" key="2">
    <source>
        <dbReference type="ARBA" id="ARBA00023002"/>
    </source>
</evidence>
<comment type="similarity">
    <text evidence="1">Belongs to the 3-hydroxyacyl-CoA dehydrogenase family.</text>
</comment>
<keyword evidence="6" id="KW-1185">Reference proteome</keyword>
<gene>
    <name evidence="5" type="ORF">BO78DRAFT_402167</name>
</gene>
<evidence type="ECO:0000313" key="6">
    <source>
        <dbReference type="Proteomes" id="UP000248423"/>
    </source>
</evidence>
<evidence type="ECO:0008006" key="7">
    <source>
        <dbReference type="Google" id="ProtNLM"/>
    </source>
</evidence>
<dbReference type="PANTHER" id="PTHR48075:SF1">
    <property type="entry name" value="LAMBDA-CRYSTALLIN HOMOLOG"/>
    <property type="match status" value="1"/>
</dbReference>
<feature type="domain" description="3-hydroxyacyl-CoA dehydrogenase NAD binding" evidence="4">
    <location>
        <begin position="7"/>
        <end position="183"/>
    </location>
</feature>
<evidence type="ECO:0000313" key="5">
    <source>
        <dbReference type="EMBL" id="PYI00274.1"/>
    </source>
</evidence>
<dbReference type="InterPro" id="IPR013328">
    <property type="entry name" value="6PGD_dom2"/>
</dbReference>
<evidence type="ECO:0000259" key="4">
    <source>
        <dbReference type="Pfam" id="PF02737"/>
    </source>
</evidence>
<dbReference type="SUPFAM" id="SSF48179">
    <property type="entry name" value="6-phosphogluconate dehydrogenase C-terminal domain-like"/>
    <property type="match status" value="1"/>
</dbReference>
<dbReference type="Pfam" id="PF00725">
    <property type="entry name" value="3HCDH"/>
    <property type="match status" value="1"/>
</dbReference>
<dbReference type="GO" id="GO:0070403">
    <property type="term" value="F:NAD+ binding"/>
    <property type="evidence" value="ECO:0007669"/>
    <property type="project" value="InterPro"/>
</dbReference>
<dbReference type="GO" id="GO:0050104">
    <property type="term" value="F:L-gulonate 3-dehydrogenase activity"/>
    <property type="evidence" value="ECO:0007669"/>
    <property type="project" value="TreeGrafter"/>
</dbReference>
<dbReference type="InterPro" id="IPR006108">
    <property type="entry name" value="3HC_DH_C"/>
</dbReference>